<dbReference type="InterPro" id="IPR004794">
    <property type="entry name" value="Eubact_RibD"/>
</dbReference>
<dbReference type="CDD" id="cd01284">
    <property type="entry name" value="Riboflavin_deaminase-reductase"/>
    <property type="match status" value="1"/>
</dbReference>
<evidence type="ECO:0000256" key="1">
    <source>
        <dbReference type="ARBA" id="ARBA00004882"/>
    </source>
</evidence>
<dbReference type="InterPro" id="IPR002125">
    <property type="entry name" value="CMP_dCMP_dom"/>
</dbReference>
<dbReference type="AlphaFoldDB" id="A0A6J6MDW9"/>
<comment type="pathway">
    <text evidence="2">Cofactor biosynthesis; riboflavin biosynthesis; 5-amino-6-(D-ribitylamino)uracil from GTP: step 3/4.</text>
</comment>
<dbReference type="InterPro" id="IPR016193">
    <property type="entry name" value="Cytidine_deaminase-like"/>
</dbReference>
<organism evidence="10">
    <name type="scientific">freshwater metagenome</name>
    <dbReference type="NCBI Taxonomy" id="449393"/>
    <lineage>
        <taxon>unclassified sequences</taxon>
        <taxon>metagenomes</taxon>
        <taxon>ecological metagenomes</taxon>
    </lineage>
</organism>
<evidence type="ECO:0000256" key="6">
    <source>
        <dbReference type="ARBA" id="ARBA00022857"/>
    </source>
</evidence>
<dbReference type="PANTHER" id="PTHR38011">
    <property type="entry name" value="DIHYDROFOLATE REDUCTASE FAMILY PROTEIN (AFU_ORTHOLOGUE AFUA_8G06820)"/>
    <property type="match status" value="1"/>
</dbReference>
<dbReference type="EMBL" id="CAEZWW010000058">
    <property type="protein sequence ID" value="CAB4671118.1"/>
    <property type="molecule type" value="Genomic_DNA"/>
</dbReference>
<dbReference type="PANTHER" id="PTHR38011:SF7">
    <property type="entry name" value="2,5-DIAMINO-6-RIBOSYLAMINO-4(3H)-PYRIMIDINONE 5'-PHOSPHATE REDUCTASE"/>
    <property type="match status" value="1"/>
</dbReference>
<evidence type="ECO:0000259" key="9">
    <source>
        <dbReference type="PROSITE" id="PS51747"/>
    </source>
</evidence>
<keyword evidence="8" id="KW-0511">Multifunctional enzyme</keyword>
<reference evidence="10" key="1">
    <citation type="submission" date="2020-05" db="EMBL/GenBank/DDBJ databases">
        <authorList>
            <person name="Chiriac C."/>
            <person name="Salcher M."/>
            <person name="Ghai R."/>
            <person name="Kavagutti S V."/>
        </authorList>
    </citation>
    <scope>NUCLEOTIDE SEQUENCE</scope>
</reference>
<proteinExistence type="predicted"/>
<dbReference type="Gene3D" id="3.40.430.10">
    <property type="entry name" value="Dihydrofolate Reductase, subunit A"/>
    <property type="match status" value="2"/>
</dbReference>
<sequence>MREALALAVLPDARCSPNPRVGCVLVGPGGEIVGRGHHVGAGLPHAEVNAIAAAGDLARGATAVVTLEPCLHIGRTGPCSQALIEAGVSQVIYAQADPTDLAGGGASVLARAGIAVIGGVLADEAALINRAWTHVQVTGRPFVSIKTAMSLDGRVAGAGGGPTAIAGAAARAWVGQFRSEVDAVLIGANTAIIDNPALTARDSSGVLLPNQPLRVVVGGRNLPTDLKIFADTGAGPGIQIREHDPYRILEVLLSKQVHQVLIEGGPSIIAAFVESGLVDEIISFVAPQFLGAGPVALAPLPSPQAVTVTAVEVIGNDVLIRGALSPAPSD</sequence>
<evidence type="ECO:0000313" key="10">
    <source>
        <dbReference type="EMBL" id="CAB4671118.1"/>
    </source>
</evidence>
<accession>A0A6J6MDW9</accession>
<dbReference type="InterPro" id="IPR002734">
    <property type="entry name" value="RibDG_C"/>
</dbReference>
<keyword evidence="6" id="KW-0521">NADP</keyword>
<keyword evidence="5" id="KW-0862">Zinc</keyword>
<dbReference type="PROSITE" id="PS51747">
    <property type="entry name" value="CYT_DCMP_DEAMINASES_2"/>
    <property type="match status" value="1"/>
</dbReference>
<dbReference type="UniPathway" id="UPA00275">
    <property type="reaction ID" value="UER00401"/>
</dbReference>
<comment type="pathway">
    <text evidence="1">Cofactor biosynthesis; riboflavin biosynthesis; 5-amino-6-(D-ribitylamino)uracil from GTP: step 2/4.</text>
</comment>
<dbReference type="GO" id="GO:0009231">
    <property type="term" value="P:riboflavin biosynthetic process"/>
    <property type="evidence" value="ECO:0007669"/>
    <property type="project" value="UniProtKB-UniPathway"/>
</dbReference>
<evidence type="ECO:0000256" key="3">
    <source>
        <dbReference type="ARBA" id="ARBA00022619"/>
    </source>
</evidence>
<feature type="domain" description="CMP/dCMP-type deaminase" evidence="9">
    <location>
        <begin position="1"/>
        <end position="117"/>
    </location>
</feature>
<dbReference type="Pfam" id="PF00383">
    <property type="entry name" value="dCMP_cyt_deam_1"/>
    <property type="match status" value="1"/>
</dbReference>
<name>A0A6J6MDW9_9ZZZZ</name>
<keyword evidence="7" id="KW-0560">Oxidoreductase</keyword>
<dbReference type="PROSITE" id="PS00903">
    <property type="entry name" value="CYT_DCMP_DEAMINASES_1"/>
    <property type="match status" value="1"/>
</dbReference>
<dbReference type="InterPro" id="IPR050765">
    <property type="entry name" value="Riboflavin_Biosynth_HTPR"/>
</dbReference>
<evidence type="ECO:0000256" key="8">
    <source>
        <dbReference type="ARBA" id="ARBA00023268"/>
    </source>
</evidence>
<dbReference type="InterPro" id="IPR024072">
    <property type="entry name" value="DHFR-like_dom_sf"/>
</dbReference>
<dbReference type="SUPFAM" id="SSF53597">
    <property type="entry name" value="Dihydrofolate reductase-like"/>
    <property type="match status" value="1"/>
</dbReference>
<gene>
    <name evidence="10" type="ORF">UFOPK2310_00618</name>
</gene>
<dbReference type="GO" id="GO:0008703">
    <property type="term" value="F:5-amino-6-(5-phosphoribosylamino)uracil reductase activity"/>
    <property type="evidence" value="ECO:0007669"/>
    <property type="project" value="InterPro"/>
</dbReference>
<keyword evidence="4" id="KW-0479">Metal-binding</keyword>
<dbReference type="PIRSF" id="PIRSF006769">
    <property type="entry name" value="RibD"/>
    <property type="match status" value="1"/>
</dbReference>
<evidence type="ECO:0000256" key="4">
    <source>
        <dbReference type="ARBA" id="ARBA00022723"/>
    </source>
</evidence>
<dbReference type="GO" id="GO:0008270">
    <property type="term" value="F:zinc ion binding"/>
    <property type="evidence" value="ECO:0007669"/>
    <property type="project" value="InterPro"/>
</dbReference>
<dbReference type="GO" id="GO:0008835">
    <property type="term" value="F:diaminohydroxyphosphoribosylaminopyrimidine deaminase activity"/>
    <property type="evidence" value="ECO:0007669"/>
    <property type="project" value="InterPro"/>
</dbReference>
<evidence type="ECO:0000256" key="2">
    <source>
        <dbReference type="ARBA" id="ARBA00004910"/>
    </source>
</evidence>
<dbReference type="InterPro" id="IPR016192">
    <property type="entry name" value="APOBEC/CMP_deaminase_Zn-bd"/>
</dbReference>
<dbReference type="Pfam" id="PF01872">
    <property type="entry name" value="RibD_C"/>
    <property type="match status" value="1"/>
</dbReference>
<dbReference type="NCBIfam" id="TIGR00326">
    <property type="entry name" value="eubact_ribD"/>
    <property type="match status" value="1"/>
</dbReference>
<evidence type="ECO:0000256" key="5">
    <source>
        <dbReference type="ARBA" id="ARBA00022833"/>
    </source>
</evidence>
<dbReference type="Gene3D" id="3.40.140.10">
    <property type="entry name" value="Cytidine Deaminase, domain 2"/>
    <property type="match status" value="1"/>
</dbReference>
<evidence type="ECO:0000256" key="7">
    <source>
        <dbReference type="ARBA" id="ARBA00023002"/>
    </source>
</evidence>
<keyword evidence="3" id="KW-0686">Riboflavin biosynthesis</keyword>
<dbReference type="SUPFAM" id="SSF53927">
    <property type="entry name" value="Cytidine deaminase-like"/>
    <property type="match status" value="1"/>
</dbReference>
<protein>
    <submittedName>
        <fullName evidence="10">Unannotated protein</fullName>
    </submittedName>
</protein>